<protein>
    <submittedName>
        <fullName evidence="2">PilZ domain-containing protein</fullName>
    </submittedName>
</protein>
<dbReference type="Pfam" id="PF07238">
    <property type="entry name" value="PilZ"/>
    <property type="match status" value="1"/>
</dbReference>
<accession>A0A9X2EF65</accession>
<feature type="domain" description="PilZ" evidence="1">
    <location>
        <begin position="10"/>
        <end position="87"/>
    </location>
</feature>
<dbReference type="SUPFAM" id="SSF141371">
    <property type="entry name" value="PilZ domain-like"/>
    <property type="match status" value="1"/>
</dbReference>
<dbReference type="Proteomes" id="UP001155128">
    <property type="component" value="Unassembled WGS sequence"/>
</dbReference>
<name>A0A9X2EF65_9SPHN</name>
<dbReference type="RefSeq" id="WP_252111654.1">
    <property type="nucleotide sequence ID" value="NZ_JAMSHT010000001.1"/>
</dbReference>
<evidence type="ECO:0000313" key="3">
    <source>
        <dbReference type="Proteomes" id="UP001155128"/>
    </source>
</evidence>
<reference evidence="2" key="1">
    <citation type="submission" date="2022-06" db="EMBL/GenBank/DDBJ databases">
        <title>Sphingomicrobium sedimins sp. nov., a marine bacterium isolated from tidal flat.</title>
        <authorList>
            <person name="Kim C.-H."/>
            <person name="Yoo Y."/>
            <person name="Kim J.-J."/>
        </authorList>
    </citation>
    <scope>NUCLEOTIDE SEQUENCE</scope>
    <source>
        <strain evidence="2">GRR-S6-50</strain>
    </source>
</reference>
<keyword evidence="3" id="KW-1185">Reference proteome</keyword>
<dbReference type="AlphaFoldDB" id="A0A9X2EF65"/>
<proteinExistence type="predicted"/>
<dbReference type="Gene3D" id="2.40.10.220">
    <property type="entry name" value="predicted glycosyltransferase like domains"/>
    <property type="match status" value="1"/>
</dbReference>
<gene>
    <name evidence="2" type="ORF">NDO55_01255</name>
</gene>
<sequence length="92" mass="9973">MRRKPGEVKRAKRVDVDHKGYLIDSDGGESAVRVLDLSADGCRIETEEGVVRIGEHVRLRVGRSGDYPAQVRWALGDEAGLQFTGPAEAPGS</sequence>
<organism evidence="2 3">
    <name type="scientific">Sphingomicrobium sediminis</name>
    <dbReference type="NCBI Taxonomy" id="2950949"/>
    <lineage>
        <taxon>Bacteria</taxon>
        <taxon>Pseudomonadati</taxon>
        <taxon>Pseudomonadota</taxon>
        <taxon>Alphaproteobacteria</taxon>
        <taxon>Sphingomonadales</taxon>
        <taxon>Sphingomonadaceae</taxon>
        <taxon>Sphingomicrobium</taxon>
    </lineage>
</organism>
<dbReference type="EMBL" id="JAMSHT010000001">
    <property type="protein sequence ID" value="MCM8556445.1"/>
    <property type="molecule type" value="Genomic_DNA"/>
</dbReference>
<evidence type="ECO:0000313" key="2">
    <source>
        <dbReference type="EMBL" id="MCM8556445.1"/>
    </source>
</evidence>
<dbReference type="GO" id="GO:0035438">
    <property type="term" value="F:cyclic-di-GMP binding"/>
    <property type="evidence" value="ECO:0007669"/>
    <property type="project" value="InterPro"/>
</dbReference>
<comment type="caution">
    <text evidence="2">The sequence shown here is derived from an EMBL/GenBank/DDBJ whole genome shotgun (WGS) entry which is preliminary data.</text>
</comment>
<dbReference type="InterPro" id="IPR009875">
    <property type="entry name" value="PilZ_domain"/>
</dbReference>
<evidence type="ECO:0000259" key="1">
    <source>
        <dbReference type="Pfam" id="PF07238"/>
    </source>
</evidence>